<dbReference type="SUPFAM" id="SSF57424">
    <property type="entry name" value="LDL receptor-like module"/>
    <property type="match status" value="1"/>
</dbReference>
<organism evidence="4 5">
    <name type="scientific">Romanomermis culicivorax</name>
    <name type="common">Nematode worm</name>
    <dbReference type="NCBI Taxonomy" id="13658"/>
    <lineage>
        <taxon>Eukaryota</taxon>
        <taxon>Metazoa</taxon>
        <taxon>Ecdysozoa</taxon>
        <taxon>Nematoda</taxon>
        <taxon>Enoplea</taxon>
        <taxon>Dorylaimia</taxon>
        <taxon>Mermithida</taxon>
        <taxon>Mermithoidea</taxon>
        <taxon>Mermithidae</taxon>
        <taxon>Romanomermis</taxon>
    </lineage>
</organism>
<dbReference type="Pfam" id="PF00057">
    <property type="entry name" value="Ldl_recept_a"/>
    <property type="match status" value="1"/>
</dbReference>
<proteinExistence type="predicted"/>
<dbReference type="AlphaFoldDB" id="A0A915KEP0"/>
<keyword evidence="4" id="KW-1185">Reference proteome</keyword>
<dbReference type="InterPro" id="IPR002172">
    <property type="entry name" value="LDrepeatLR_classA_rpt"/>
</dbReference>
<evidence type="ECO:0000256" key="2">
    <source>
        <dbReference type="PROSITE-ProRule" id="PRU00124"/>
    </source>
</evidence>
<reference evidence="5" key="1">
    <citation type="submission" date="2022-11" db="UniProtKB">
        <authorList>
            <consortium name="WormBaseParasite"/>
        </authorList>
    </citation>
    <scope>IDENTIFICATION</scope>
</reference>
<dbReference type="InterPro" id="IPR023415">
    <property type="entry name" value="LDLR_class-A_CS"/>
</dbReference>
<evidence type="ECO:0000256" key="3">
    <source>
        <dbReference type="SAM" id="Phobius"/>
    </source>
</evidence>
<comment type="caution">
    <text evidence="2">Lacks conserved residue(s) required for the propagation of feature annotation.</text>
</comment>
<evidence type="ECO:0000313" key="5">
    <source>
        <dbReference type="WBParaSite" id="nRc.2.0.1.t36501-RA"/>
    </source>
</evidence>
<name>A0A915KEP0_ROMCU</name>
<dbReference type="Gene3D" id="4.10.400.10">
    <property type="entry name" value="Low-density Lipoprotein Receptor"/>
    <property type="match status" value="1"/>
</dbReference>
<keyword evidence="3" id="KW-0472">Membrane</keyword>
<keyword evidence="1" id="KW-1015">Disulfide bond</keyword>
<evidence type="ECO:0000313" key="4">
    <source>
        <dbReference type="Proteomes" id="UP000887565"/>
    </source>
</evidence>
<dbReference type="PROSITE" id="PS01209">
    <property type="entry name" value="LDLRA_1"/>
    <property type="match status" value="1"/>
</dbReference>
<feature type="transmembrane region" description="Helical" evidence="3">
    <location>
        <begin position="6"/>
        <end position="33"/>
    </location>
</feature>
<protein>
    <submittedName>
        <fullName evidence="5">Vitellogenin receptor</fullName>
    </submittedName>
</protein>
<dbReference type="Proteomes" id="UP000887565">
    <property type="component" value="Unplaced"/>
</dbReference>
<evidence type="ECO:0000256" key="1">
    <source>
        <dbReference type="ARBA" id="ARBA00023157"/>
    </source>
</evidence>
<dbReference type="PROSITE" id="PS50068">
    <property type="entry name" value="LDLRA_2"/>
    <property type="match status" value="1"/>
</dbReference>
<keyword evidence="3" id="KW-0812">Transmembrane</keyword>
<sequence>MDVAFLIPGFAMVITIVAILATSKTAYVILLGLSQAPARGKRRCLGALINSNNASNYRLAHKTCPPGQFLCETTNQCIEGKWFCDGEPDCKDHSDERHPNCTKQILQSDYKSIKNSCITSAEKYP</sequence>
<dbReference type="CDD" id="cd00112">
    <property type="entry name" value="LDLa"/>
    <property type="match status" value="1"/>
</dbReference>
<dbReference type="FunFam" id="4.10.400.10:FF:000005">
    <property type="entry name" value="low-density lipoprotein receptor-related protein 1B"/>
    <property type="match status" value="1"/>
</dbReference>
<keyword evidence="3" id="KW-1133">Transmembrane helix</keyword>
<dbReference type="WBParaSite" id="nRc.2.0.1.t36501-RA">
    <property type="protein sequence ID" value="nRc.2.0.1.t36501-RA"/>
    <property type="gene ID" value="nRc.2.0.1.g36501"/>
</dbReference>
<dbReference type="InterPro" id="IPR036055">
    <property type="entry name" value="LDL_receptor-like_sf"/>
</dbReference>
<accession>A0A915KEP0</accession>
<dbReference type="SMART" id="SM00192">
    <property type="entry name" value="LDLa"/>
    <property type="match status" value="1"/>
</dbReference>